<evidence type="ECO:0000256" key="7">
    <source>
        <dbReference type="ARBA" id="ARBA00037493"/>
    </source>
</evidence>
<feature type="transmembrane region" description="Helical" evidence="10">
    <location>
        <begin position="197"/>
        <end position="219"/>
    </location>
</feature>
<dbReference type="PROSITE" id="PS50859">
    <property type="entry name" value="LONGIN"/>
    <property type="match status" value="1"/>
</dbReference>
<keyword evidence="3 10" id="KW-0812">Transmembrane</keyword>
<reference evidence="13" key="1">
    <citation type="submission" date="2021-01" db="EMBL/GenBank/DDBJ databases">
        <authorList>
            <person name="Corre E."/>
            <person name="Pelletier E."/>
            <person name="Niang G."/>
            <person name="Scheremetjew M."/>
            <person name="Finn R."/>
            <person name="Kale V."/>
            <person name="Holt S."/>
            <person name="Cochrane G."/>
            <person name="Meng A."/>
            <person name="Brown T."/>
            <person name="Cohen L."/>
        </authorList>
    </citation>
    <scope>NUCLEOTIDE SEQUENCE</scope>
    <source>
        <strain evidence="13">PLY429</strain>
    </source>
</reference>
<dbReference type="SUPFAM" id="SSF58038">
    <property type="entry name" value="SNARE fusion complex"/>
    <property type="match status" value="1"/>
</dbReference>
<dbReference type="InterPro" id="IPR051097">
    <property type="entry name" value="Synaptobrevin-like_transport"/>
</dbReference>
<evidence type="ECO:0000256" key="6">
    <source>
        <dbReference type="ARBA" id="ARBA00023136"/>
    </source>
</evidence>
<dbReference type="GO" id="GO:0015031">
    <property type="term" value="P:protein transport"/>
    <property type="evidence" value="ECO:0007669"/>
    <property type="project" value="UniProtKB-KW"/>
</dbReference>
<dbReference type="GO" id="GO:0005737">
    <property type="term" value="C:cytoplasm"/>
    <property type="evidence" value="ECO:0007669"/>
    <property type="project" value="UniProtKB-ARBA"/>
</dbReference>
<dbReference type="PRINTS" id="PR00219">
    <property type="entry name" value="SYNAPTOBREVN"/>
</dbReference>
<dbReference type="Gene3D" id="1.20.5.110">
    <property type="match status" value="1"/>
</dbReference>
<comment type="function">
    <text evidence="7">Involved in the targeting and/or fusion of transport vesicles to their target membrane.</text>
</comment>
<dbReference type="PANTHER" id="PTHR21136">
    <property type="entry name" value="SNARE PROTEINS"/>
    <property type="match status" value="1"/>
</dbReference>
<keyword evidence="2" id="KW-0813">Transport</keyword>
<evidence type="ECO:0000256" key="9">
    <source>
        <dbReference type="PROSITE-ProRule" id="PRU00290"/>
    </source>
</evidence>
<dbReference type="SUPFAM" id="SSF64356">
    <property type="entry name" value="SNARE-like"/>
    <property type="match status" value="1"/>
</dbReference>
<gene>
    <name evidence="13" type="ORF">TCHU04912_LOCUS11560</name>
</gene>
<dbReference type="Pfam" id="PF13774">
    <property type="entry name" value="Longin"/>
    <property type="match status" value="1"/>
</dbReference>
<dbReference type="CDD" id="cd14824">
    <property type="entry name" value="Longin"/>
    <property type="match status" value="1"/>
</dbReference>
<keyword evidence="4" id="KW-0653">Protein transport</keyword>
<feature type="domain" description="Longin" evidence="11">
    <location>
        <begin position="3"/>
        <end position="115"/>
    </location>
</feature>
<dbReference type="FunFam" id="3.30.450.50:FF:000014">
    <property type="entry name" value="vesicle-associated membrane protein 727"/>
    <property type="match status" value="1"/>
</dbReference>
<dbReference type="Pfam" id="PF00957">
    <property type="entry name" value="Synaptobrevin"/>
    <property type="match status" value="1"/>
</dbReference>
<keyword evidence="6 10" id="KW-0472">Membrane</keyword>
<dbReference type="GO" id="GO:0016192">
    <property type="term" value="P:vesicle-mediated transport"/>
    <property type="evidence" value="ECO:0007669"/>
    <property type="project" value="InterPro"/>
</dbReference>
<evidence type="ECO:0000259" key="11">
    <source>
        <dbReference type="PROSITE" id="PS50859"/>
    </source>
</evidence>
<protein>
    <recommendedName>
        <fullName evidence="14">V-SNARE coiled-coil homology domain-containing protein</fullName>
    </recommendedName>
</protein>
<evidence type="ECO:0000256" key="5">
    <source>
        <dbReference type="ARBA" id="ARBA00022989"/>
    </source>
</evidence>
<organism evidence="13">
    <name type="scientific">Tetraselmis chuii</name>
    <dbReference type="NCBI Taxonomy" id="63592"/>
    <lineage>
        <taxon>Eukaryota</taxon>
        <taxon>Viridiplantae</taxon>
        <taxon>Chlorophyta</taxon>
        <taxon>core chlorophytes</taxon>
        <taxon>Chlorodendrophyceae</taxon>
        <taxon>Chlorodendrales</taxon>
        <taxon>Chlorodendraceae</taxon>
        <taxon>Tetraselmis</taxon>
    </lineage>
</organism>
<feature type="domain" description="V-SNARE coiled-coil homology" evidence="12">
    <location>
        <begin position="131"/>
        <end position="191"/>
    </location>
</feature>
<evidence type="ECO:0000256" key="4">
    <source>
        <dbReference type="ARBA" id="ARBA00022927"/>
    </source>
</evidence>
<comment type="similarity">
    <text evidence="1">Belongs to the synaptobrevin family.</text>
</comment>
<keyword evidence="9" id="KW-0175">Coiled coil</keyword>
<accession>A0A7S1X5C1</accession>
<evidence type="ECO:0008006" key="14">
    <source>
        <dbReference type="Google" id="ProtNLM"/>
    </source>
</evidence>
<dbReference type="InterPro" id="IPR011012">
    <property type="entry name" value="Longin-like_dom_sf"/>
</dbReference>
<evidence type="ECO:0000256" key="2">
    <source>
        <dbReference type="ARBA" id="ARBA00022448"/>
    </source>
</evidence>
<dbReference type="AlphaFoldDB" id="A0A7S1X5C1"/>
<dbReference type="InterPro" id="IPR010908">
    <property type="entry name" value="Longin_dom"/>
</dbReference>
<dbReference type="Gene3D" id="3.30.450.50">
    <property type="entry name" value="Longin domain"/>
    <property type="match status" value="1"/>
</dbReference>
<dbReference type="CDD" id="cd15843">
    <property type="entry name" value="R-SNARE"/>
    <property type="match status" value="1"/>
</dbReference>
<sequence>MAFIYSMVSKGTTVLAQETSYSGNFSTVAIQCLNKCPPSQPGDPQQKLTFTADRHTFNYLVDQGFVYCVVAEDTLGRSLPYAYLERVRQEFTTKYQEKAENAIAHSMDKIFGPRLKANMEYVVSHPEEFNKVALVQRKVDDVRSVMVDNIDKVLDRGDKIEHLVDKTENMKSQADKFHKVGRQLRDKMWWQNFRSKLFFFMIAFVVIFFIFASVCFGGGNCLAGGSSGPPAPAPAAAQASAPAPAAEPAASASAAGGGFLG</sequence>
<dbReference type="PANTHER" id="PTHR21136:SF168">
    <property type="entry name" value="VESICLE-ASSOCIATED MEMBRANE PROTEIN 9"/>
    <property type="match status" value="1"/>
</dbReference>
<keyword evidence="5 10" id="KW-1133">Transmembrane helix</keyword>
<dbReference type="PROSITE" id="PS00417">
    <property type="entry name" value="SYNAPTOBREVIN"/>
    <property type="match status" value="1"/>
</dbReference>
<evidence type="ECO:0000259" key="12">
    <source>
        <dbReference type="PROSITE" id="PS50892"/>
    </source>
</evidence>
<evidence type="ECO:0000256" key="10">
    <source>
        <dbReference type="SAM" id="Phobius"/>
    </source>
</evidence>
<evidence type="ECO:0000256" key="3">
    <source>
        <dbReference type="ARBA" id="ARBA00022692"/>
    </source>
</evidence>
<name>A0A7S1X5C1_9CHLO</name>
<dbReference type="GO" id="GO:0012505">
    <property type="term" value="C:endomembrane system"/>
    <property type="evidence" value="ECO:0007669"/>
    <property type="project" value="UniProtKB-SubCell"/>
</dbReference>
<dbReference type="InterPro" id="IPR001388">
    <property type="entry name" value="Synaptobrevin-like"/>
</dbReference>
<dbReference type="PROSITE" id="PS50892">
    <property type="entry name" value="V_SNARE"/>
    <property type="match status" value="1"/>
</dbReference>
<comment type="subcellular location">
    <subcellularLocation>
        <location evidence="8">Endomembrane system</location>
        <topology evidence="8">Single-pass type IV membrane protein</topology>
    </subcellularLocation>
</comment>
<dbReference type="FunFam" id="1.20.5.110:FF:000004">
    <property type="entry name" value="Vesicle-associated membrane protein 7"/>
    <property type="match status" value="1"/>
</dbReference>
<dbReference type="GO" id="GO:0016020">
    <property type="term" value="C:membrane"/>
    <property type="evidence" value="ECO:0007669"/>
    <property type="project" value="InterPro"/>
</dbReference>
<dbReference type="SMART" id="SM01270">
    <property type="entry name" value="Longin"/>
    <property type="match status" value="1"/>
</dbReference>
<dbReference type="InterPro" id="IPR042855">
    <property type="entry name" value="V_SNARE_CC"/>
</dbReference>
<evidence type="ECO:0000256" key="1">
    <source>
        <dbReference type="ARBA" id="ARBA00008025"/>
    </source>
</evidence>
<evidence type="ECO:0000256" key="8">
    <source>
        <dbReference type="ARBA" id="ARBA00046280"/>
    </source>
</evidence>
<dbReference type="EMBL" id="HBGG01022291">
    <property type="protein sequence ID" value="CAD9209321.1"/>
    <property type="molecule type" value="Transcribed_RNA"/>
</dbReference>
<proteinExistence type="inferred from homology"/>
<evidence type="ECO:0000313" key="13">
    <source>
        <dbReference type="EMBL" id="CAD9209321.1"/>
    </source>
</evidence>